<evidence type="ECO:0000313" key="2">
    <source>
        <dbReference type="EMBL" id="AEE16029.1"/>
    </source>
</evidence>
<dbReference type="AlphaFoldDB" id="F4LPT7"/>
<dbReference type="eggNOG" id="ENOG5033P4X">
    <property type="taxonomic scope" value="Bacteria"/>
</dbReference>
<dbReference type="Pfam" id="PF26342">
    <property type="entry name" value="TP_1001_2nd"/>
    <property type="match status" value="1"/>
</dbReference>
<dbReference type="EMBL" id="CP002696">
    <property type="protein sequence ID" value="AEE16029.1"/>
    <property type="molecule type" value="Genomic_DNA"/>
</dbReference>
<reference evidence="3" key="1">
    <citation type="submission" date="2011-04" db="EMBL/GenBank/DDBJ databases">
        <title>The complete genome of Treponema brennaborense DSM 12168.</title>
        <authorList>
            <person name="Lucas S."/>
            <person name="Han J."/>
            <person name="Lapidus A."/>
            <person name="Bruce D."/>
            <person name="Goodwin L."/>
            <person name="Pitluck S."/>
            <person name="Peters L."/>
            <person name="Kyrpides N."/>
            <person name="Mavromatis K."/>
            <person name="Ivanova N."/>
            <person name="Mikhailova N."/>
            <person name="Pagani I."/>
            <person name="Teshima H."/>
            <person name="Detter J.C."/>
            <person name="Tapia R."/>
            <person name="Han C."/>
            <person name="Land M."/>
            <person name="Hauser L."/>
            <person name="Markowitz V."/>
            <person name="Cheng J.-F."/>
            <person name="Hugenholtz P."/>
            <person name="Woyke T."/>
            <person name="Wu D."/>
            <person name="Gronow S."/>
            <person name="Wellnitz S."/>
            <person name="Brambilla E."/>
            <person name="Klenk H.-P."/>
            <person name="Eisen J.A."/>
        </authorList>
    </citation>
    <scope>NUCLEOTIDE SEQUENCE [LARGE SCALE GENOMIC DNA]</scope>
    <source>
        <strain evidence="3">DSM 12168 / CIP 105900 / DD5/3</strain>
    </source>
</reference>
<gene>
    <name evidence="2" type="ordered locus">Trebr_0586</name>
</gene>
<dbReference type="PROSITE" id="PS51257">
    <property type="entry name" value="PROKAR_LIPOPROTEIN"/>
    <property type="match status" value="1"/>
</dbReference>
<evidence type="ECO:0000313" key="3">
    <source>
        <dbReference type="Proteomes" id="UP000006546"/>
    </source>
</evidence>
<evidence type="ECO:0000259" key="1">
    <source>
        <dbReference type="Pfam" id="PF26342"/>
    </source>
</evidence>
<protein>
    <recommendedName>
        <fullName evidence="1">TP-1001-like C-terminal domain-containing protein</fullName>
    </recommendedName>
</protein>
<accession>F4LPT7</accession>
<organism evidence="2 3">
    <name type="scientific">Treponema brennaborense (strain DSM 12168 / CIP 105900 / DD5/3)</name>
    <dbReference type="NCBI Taxonomy" id="906968"/>
    <lineage>
        <taxon>Bacteria</taxon>
        <taxon>Pseudomonadati</taxon>
        <taxon>Spirochaetota</taxon>
        <taxon>Spirochaetia</taxon>
        <taxon>Spirochaetales</taxon>
        <taxon>Treponemataceae</taxon>
        <taxon>Treponema</taxon>
    </lineage>
</organism>
<dbReference type="OrthoDB" id="369743at2"/>
<dbReference type="HOGENOM" id="CLU_723486_0_0_12"/>
<keyword evidence="3" id="KW-1185">Reference proteome</keyword>
<dbReference type="STRING" id="906968.Trebr_0586"/>
<dbReference type="Proteomes" id="UP000006546">
    <property type="component" value="Chromosome"/>
</dbReference>
<feature type="domain" description="TP-1001-like C-terminal" evidence="1">
    <location>
        <begin position="141"/>
        <end position="331"/>
    </location>
</feature>
<dbReference type="KEGG" id="tbe:Trebr_0586"/>
<name>F4LPT7_TREBD</name>
<dbReference type="InterPro" id="IPR058683">
    <property type="entry name" value="TP_1001-like_C"/>
</dbReference>
<proteinExistence type="predicted"/>
<dbReference type="RefSeq" id="WP_013757748.1">
    <property type="nucleotide sequence ID" value="NC_015500.1"/>
</dbReference>
<sequence length="362" mass="37698">MRIQFLSRVAAAVCPCVLLGLALSGVSCRITEDSVQQVEGDMIAPELIAVSQLNETQLRLSFSEDVGVSAANVYADGVLFCTGTAAGSGTEAAALSAEPVITLDAAPAVGVQYVLTGTAADKKGNSLLFTIPFSGYNGRVPALVLSEIRSEYSSGKSEFIELYVLSPGNLAGVTVYSANDDKYGAYEFPAADVAAGEYVTLHYRLSADDAEACVDETGADLNASASKESCGDSRDFWIRDSVARIGKSDVVLLRDRAGGKLLDALPYSESSKTAWKTDALRAAAQEAADAGVWPAGGDDFSESFCSDGVTATRTLSRRNVAVLDAAAESGTGFPPSDKTSWIVTATGGATPGMPNSEKEYSK</sequence>